<dbReference type="PRINTS" id="PR00411">
    <property type="entry name" value="PNDRDTASEI"/>
</dbReference>
<keyword evidence="5" id="KW-0812">Transmembrane</keyword>
<keyword evidence="4" id="KW-0560">Oxidoreductase</keyword>
<accession>A0A9P6GJC0</accession>
<reference evidence="7" key="1">
    <citation type="journal article" date="2020" name="Mol. Plant Microbe Interact.">
        <title>Genome Sequence of the Biocontrol Agent Coniothyrium minitans strain Conio (IMI 134523).</title>
        <authorList>
            <person name="Patel D."/>
            <person name="Shittu T.A."/>
            <person name="Baroncelli R."/>
            <person name="Muthumeenakshi S."/>
            <person name="Osborne T.H."/>
            <person name="Janganan T.K."/>
            <person name="Sreenivasaprasad S."/>
        </authorList>
    </citation>
    <scope>NUCLEOTIDE SEQUENCE</scope>
    <source>
        <strain evidence="7">Conio</strain>
    </source>
</reference>
<dbReference type="InterPro" id="IPR023753">
    <property type="entry name" value="FAD/NAD-binding_dom"/>
</dbReference>
<organism evidence="7 8">
    <name type="scientific">Paraphaeosphaeria minitans</name>
    <dbReference type="NCBI Taxonomy" id="565426"/>
    <lineage>
        <taxon>Eukaryota</taxon>
        <taxon>Fungi</taxon>
        <taxon>Dikarya</taxon>
        <taxon>Ascomycota</taxon>
        <taxon>Pezizomycotina</taxon>
        <taxon>Dothideomycetes</taxon>
        <taxon>Pleosporomycetidae</taxon>
        <taxon>Pleosporales</taxon>
        <taxon>Massarineae</taxon>
        <taxon>Didymosphaeriaceae</taxon>
        <taxon>Paraphaeosphaeria</taxon>
    </lineage>
</organism>
<keyword evidence="5" id="KW-0472">Membrane</keyword>
<evidence type="ECO:0000256" key="5">
    <source>
        <dbReference type="SAM" id="Phobius"/>
    </source>
</evidence>
<dbReference type="Pfam" id="PF07992">
    <property type="entry name" value="Pyr_redox_2"/>
    <property type="match status" value="1"/>
</dbReference>
<evidence type="ECO:0000256" key="2">
    <source>
        <dbReference type="ARBA" id="ARBA00022630"/>
    </source>
</evidence>
<feature type="transmembrane region" description="Helical" evidence="5">
    <location>
        <begin position="12"/>
        <end position="29"/>
    </location>
</feature>
<gene>
    <name evidence="7" type="ORF">PMIN01_06634</name>
</gene>
<dbReference type="PANTHER" id="PTHR43735:SF3">
    <property type="entry name" value="FERROPTOSIS SUPPRESSOR PROTEIN 1"/>
    <property type="match status" value="1"/>
</dbReference>
<dbReference type="PRINTS" id="PR00368">
    <property type="entry name" value="FADPNR"/>
</dbReference>
<evidence type="ECO:0000256" key="3">
    <source>
        <dbReference type="ARBA" id="ARBA00022827"/>
    </source>
</evidence>
<evidence type="ECO:0000313" key="7">
    <source>
        <dbReference type="EMBL" id="KAF9735229.1"/>
    </source>
</evidence>
<dbReference type="GO" id="GO:0050660">
    <property type="term" value="F:flavin adenine dinucleotide binding"/>
    <property type="evidence" value="ECO:0007669"/>
    <property type="project" value="TreeGrafter"/>
</dbReference>
<evidence type="ECO:0000256" key="1">
    <source>
        <dbReference type="ARBA" id="ARBA00006442"/>
    </source>
</evidence>
<dbReference type="SUPFAM" id="SSF51905">
    <property type="entry name" value="FAD/NAD(P)-binding domain"/>
    <property type="match status" value="1"/>
</dbReference>
<dbReference type="GO" id="GO:0005737">
    <property type="term" value="C:cytoplasm"/>
    <property type="evidence" value="ECO:0007669"/>
    <property type="project" value="TreeGrafter"/>
</dbReference>
<keyword evidence="5" id="KW-1133">Transmembrane helix</keyword>
<evidence type="ECO:0000256" key="4">
    <source>
        <dbReference type="ARBA" id="ARBA00023002"/>
    </source>
</evidence>
<evidence type="ECO:0000313" key="8">
    <source>
        <dbReference type="Proteomes" id="UP000756921"/>
    </source>
</evidence>
<dbReference type="Proteomes" id="UP000756921">
    <property type="component" value="Unassembled WGS sequence"/>
</dbReference>
<keyword evidence="3" id="KW-0274">FAD</keyword>
<comment type="caution">
    <text evidence="7">The sequence shown here is derived from an EMBL/GenBank/DDBJ whole genome shotgun (WGS) entry which is preliminary data.</text>
</comment>
<sequence>MASEHGMVTKNIVVLGGSYGGISIAHYFLKHILPALPQKQEYKVVIVSAASEAMCRQACPRALISDDLFPQNKLFVSIPKQFEQYHPGQFEFIHGSATSVDHEGRVVIIGSAANSQTQVLAYHALVIPTGASTPSPLFGLNVGDEKNLREAWEEFRNGLETAKSIVIAGGGPAGVETAGELGEHLNGRAGFFSSRIENPKVSITIVTSAKHILPHLRPSIAKTAEDHLTKVGVTVIKNNRVVSVNPNNAGVSTDKIASGALLNLSDGTNLQADLFIPATGFSPNTKFLAKDILDSSTSQVDTNPSTLRVDKAGPRIYAIGDASNYARAAVHSIMAAVPVLGTNMKRDLLLEAGVPESQMPAEKVFKEDRRETQLVPIGKAKGVGAAMGWRLPSWLVWLLKGRDYWLWTVAPVWSGKQWAKES</sequence>
<dbReference type="GO" id="GO:0004174">
    <property type="term" value="F:electron-transferring-flavoprotein dehydrogenase activity"/>
    <property type="evidence" value="ECO:0007669"/>
    <property type="project" value="TreeGrafter"/>
</dbReference>
<dbReference type="Gene3D" id="3.50.50.100">
    <property type="match status" value="1"/>
</dbReference>
<keyword evidence="8" id="KW-1185">Reference proteome</keyword>
<dbReference type="EMBL" id="WJXW01000006">
    <property type="protein sequence ID" value="KAF9735229.1"/>
    <property type="molecule type" value="Genomic_DNA"/>
</dbReference>
<keyword evidence="2" id="KW-0285">Flavoprotein</keyword>
<name>A0A9P6GJC0_9PLEO</name>
<comment type="similarity">
    <text evidence="1">Belongs to the FAD-dependent oxidoreductase family.</text>
</comment>
<evidence type="ECO:0000259" key="6">
    <source>
        <dbReference type="Pfam" id="PF07992"/>
    </source>
</evidence>
<dbReference type="OrthoDB" id="202203at2759"/>
<proteinExistence type="inferred from homology"/>
<dbReference type="InterPro" id="IPR036188">
    <property type="entry name" value="FAD/NAD-bd_sf"/>
</dbReference>
<dbReference type="PANTHER" id="PTHR43735">
    <property type="entry name" value="APOPTOSIS-INDUCING FACTOR 1"/>
    <property type="match status" value="1"/>
</dbReference>
<protein>
    <recommendedName>
        <fullName evidence="6">FAD/NAD(P)-binding domain-containing protein</fullName>
    </recommendedName>
</protein>
<dbReference type="AlphaFoldDB" id="A0A9P6GJC0"/>
<feature type="domain" description="FAD/NAD(P)-binding" evidence="6">
    <location>
        <begin position="11"/>
        <end position="333"/>
    </location>
</feature>